<dbReference type="EMBL" id="JACXWY010000023">
    <property type="protein sequence ID" value="MBD3848781.1"/>
    <property type="molecule type" value="Genomic_DNA"/>
</dbReference>
<comment type="caution">
    <text evidence="2">The sequence shown here is derived from an EMBL/GenBank/DDBJ whole genome shotgun (WGS) entry which is preliminary data.</text>
</comment>
<dbReference type="InterPro" id="IPR008318">
    <property type="entry name" value="UCP030820"/>
</dbReference>
<protein>
    <submittedName>
        <fullName evidence="2">DUF934 domain-containing protein</fullName>
    </submittedName>
</protein>
<name>A0A927ECK1_9HYPH</name>
<feature type="region of interest" description="Disordered" evidence="1">
    <location>
        <begin position="1"/>
        <end position="29"/>
    </location>
</feature>
<reference evidence="2" key="1">
    <citation type="submission" date="2020-09" db="EMBL/GenBank/DDBJ databases">
        <title>Bosea spartocytisi sp. nov. a root nodule endophyte of Spartocytisus supranubius in the high mountain ecosystem fo the Teide National Park (Canary Islands, Spain).</title>
        <authorList>
            <person name="Pulido-Suarez L."/>
            <person name="Peix A."/>
            <person name="Igual J.M."/>
            <person name="Socas-Perez N."/>
            <person name="Velazquez E."/>
            <person name="Flores-Felix J.D."/>
            <person name="Leon-Barrios M."/>
        </authorList>
    </citation>
    <scope>NUCLEOTIDE SEQUENCE</scope>
    <source>
        <strain evidence="2">SSUT16</strain>
    </source>
</reference>
<organism evidence="2 3">
    <name type="scientific">Bosea spartocytisi</name>
    <dbReference type="NCBI Taxonomy" id="2773451"/>
    <lineage>
        <taxon>Bacteria</taxon>
        <taxon>Pseudomonadati</taxon>
        <taxon>Pseudomonadota</taxon>
        <taxon>Alphaproteobacteria</taxon>
        <taxon>Hyphomicrobiales</taxon>
        <taxon>Boseaceae</taxon>
        <taxon>Bosea</taxon>
    </lineage>
</organism>
<evidence type="ECO:0000313" key="3">
    <source>
        <dbReference type="Proteomes" id="UP000619295"/>
    </source>
</evidence>
<sequence length="195" mass="21034">MSAGSGLPPSRPPSRRRPVPLLDRNGARADGWTRSEGAAIDNIPAAIVPWEFLAEALDRQVPGQSIGVLIPNNLPTAELAPFLPRLALVAIAFPAYSDGRGFSQARQIRRAGFGGELRASGPLIADQFAYALSCGFDTVELPEASAARQPVEQWLRARDSFSRTYQRGYGTPERNILDQRRAARIDAAARSAATP</sequence>
<keyword evidence="3" id="KW-1185">Reference proteome</keyword>
<dbReference type="AlphaFoldDB" id="A0A927ECK1"/>
<dbReference type="Proteomes" id="UP000619295">
    <property type="component" value="Unassembled WGS sequence"/>
</dbReference>
<evidence type="ECO:0000313" key="2">
    <source>
        <dbReference type="EMBL" id="MBD3848781.1"/>
    </source>
</evidence>
<accession>A0A927ECK1</accession>
<evidence type="ECO:0000256" key="1">
    <source>
        <dbReference type="SAM" id="MobiDB-lite"/>
    </source>
</evidence>
<proteinExistence type="predicted"/>
<gene>
    <name evidence="2" type="ORF">IED13_24050</name>
</gene>
<dbReference type="Pfam" id="PF06073">
    <property type="entry name" value="DUF934"/>
    <property type="match status" value="1"/>
</dbReference>